<accession>A0A839V0F8</accession>
<organism evidence="4 5">
    <name type="scientific">Endobacter medicaginis</name>
    <dbReference type="NCBI Taxonomy" id="1181271"/>
    <lineage>
        <taxon>Bacteria</taxon>
        <taxon>Pseudomonadati</taxon>
        <taxon>Pseudomonadota</taxon>
        <taxon>Alphaproteobacteria</taxon>
        <taxon>Acetobacterales</taxon>
        <taxon>Acetobacteraceae</taxon>
        <taxon>Endobacter</taxon>
    </lineage>
</organism>
<dbReference type="NCBIfam" id="TIGR02098">
    <property type="entry name" value="MJ0042_CXXC"/>
    <property type="match status" value="1"/>
</dbReference>
<gene>
    <name evidence="4" type="ORF">FHR90_001979</name>
</gene>
<feature type="domain" description="Zinc finger/thioredoxin putative" evidence="3">
    <location>
        <begin position="1"/>
        <end position="39"/>
    </location>
</feature>
<dbReference type="EMBL" id="JACHXV010000006">
    <property type="protein sequence ID" value="MBB3174143.1"/>
    <property type="molecule type" value="Genomic_DNA"/>
</dbReference>
<proteinExistence type="predicted"/>
<evidence type="ECO:0000259" key="3">
    <source>
        <dbReference type="Pfam" id="PF13717"/>
    </source>
</evidence>
<dbReference type="RefSeq" id="WP_183275146.1">
    <property type="nucleotide sequence ID" value="NZ_JACHXV010000006.1"/>
</dbReference>
<dbReference type="InterPro" id="IPR011723">
    <property type="entry name" value="Znf/thioredoxin_put"/>
</dbReference>
<dbReference type="Proteomes" id="UP000557688">
    <property type="component" value="Unassembled WGS sequence"/>
</dbReference>
<feature type="transmembrane region" description="Helical" evidence="2">
    <location>
        <begin position="123"/>
        <end position="142"/>
    </location>
</feature>
<feature type="region of interest" description="Disordered" evidence="1">
    <location>
        <begin position="76"/>
        <end position="106"/>
    </location>
</feature>
<keyword evidence="2" id="KW-0812">Transmembrane</keyword>
<reference evidence="4 5" key="1">
    <citation type="submission" date="2020-08" db="EMBL/GenBank/DDBJ databases">
        <title>Genomic Encyclopedia of Type Strains, Phase III (KMG-III): the genomes of soil and plant-associated and newly described type strains.</title>
        <authorList>
            <person name="Whitman W."/>
        </authorList>
    </citation>
    <scope>NUCLEOTIDE SEQUENCE [LARGE SCALE GENOMIC DNA]</scope>
    <source>
        <strain evidence="4 5">CECT 8088</strain>
    </source>
</reference>
<dbReference type="AlphaFoldDB" id="A0A839V0F8"/>
<keyword evidence="5" id="KW-1185">Reference proteome</keyword>
<protein>
    <submittedName>
        <fullName evidence="4">Putative Zn finger-like uncharacterized protein</fullName>
    </submittedName>
</protein>
<evidence type="ECO:0000256" key="1">
    <source>
        <dbReference type="SAM" id="MobiDB-lite"/>
    </source>
</evidence>
<comment type="caution">
    <text evidence="4">The sequence shown here is derived from an EMBL/GenBank/DDBJ whole genome shotgun (WGS) entry which is preliminary data.</text>
</comment>
<evidence type="ECO:0000313" key="4">
    <source>
        <dbReference type="EMBL" id="MBB3174143.1"/>
    </source>
</evidence>
<sequence length="170" mass="17282">MRVTCPSCLTLYELPSDLVAALSPHGRSLRCAECGHVWRELPPKAAASGEAAPGAASPILAATPASLAAAPADARIDGSGIEQPEATSAEVGPAAPQPSSFDRALPPLAVPGEDRPPAGRAVWVGWTVSVLLVVGLLVAAWVERAAVMRAAPATVPLYHALGAGLPPTHR</sequence>
<keyword evidence="2" id="KW-1133">Transmembrane helix</keyword>
<evidence type="ECO:0000256" key="2">
    <source>
        <dbReference type="SAM" id="Phobius"/>
    </source>
</evidence>
<name>A0A839V0F8_9PROT</name>
<dbReference type="Pfam" id="PF13717">
    <property type="entry name" value="Zn_ribbon_4"/>
    <property type="match status" value="1"/>
</dbReference>
<keyword evidence="2" id="KW-0472">Membrane</keyword>
<evidence type="ECO:0000313" key="5">
    <source>
        <dbReference type="Proteomes" id="UP000557688"/>
    </source>
</evidence>